<dbReference type="SMART" id="SM00248">
    <property type="entry name" value="ANK"/>
    <property type="match status" value="11"/>
</dbReference>
<evidence type="ECO:0000313" key="11">
    <source>
        <dbReference type="EMBL" id="KAK7241775.1"/>
    </source>
</evidence>
<evidence type="ECO:0000256" key="9">
    <source>
        <dbReference type="SAM" id="MobiDB-lite"/>
    </source>
</evidence>
<feature type="repeat" description="ANK" evidence="6">
    <location>
        <begin position="2112"/>
        <end position="2144"/>
    </location>
</feature>
<dbReference type="Pfam" id="PF12796">
    <property type="entry name" value="Ank_2"/>
    <property type="match status" value="2"/>
</dbReference>
<feature type="compositionally biased region" description="Polar residues" evidence="9">
    <location>
        <begin position="1579"/>
        <end position="1588"/>
    </location>
</feature>
<feature type="repeat" description="ANK" evidence="6">
    <location>
        <begin position="1235"/>
        <end position="1267"/>
    </location>
</feature>
<dbReference type="Gene3D" id="1.25.40.20">
    <property type="entry name" value="Ankyrin repeat-containing domain"/>
    <property type="match status" value="4"/>
</dbReference>
<feature type="zinc finger region" description="TRAF-type" evidence="7">
    <location>
        <begin position="528"/>
        <end position="571"/>
    </location>
</feature>
<reference evidence="11 12" key="1">
    <citation type="submission" date="2024-03" db="EMBL/GenBank/DDBJ databases">
        <title>Aureococcus anophagefferens CCMP1851 and Kratosvirus quantuckense: Draft genome of a second virus-susceptible host strain in the model system.</title>
        <authorList>
            <person name="Chase E."/>
            <person name="Truchon A.R."/>
            <person name="Schepens W."/>
            <person name="Wilhelm S.W."/>
        </authorList>
    </citation>
    <scope>NUCLEOTIDE SEQUENCE [LARGE SCALE GENOMIC DNA]</scope>
    <source>
        <strain evidence="11 12">CCMP1851</strain>
    </source>
</reference>
<feature type="coiled-coil region" evidence="8">
    <location>
        <begin position="1713"/>
        <end position="1747"/>
    </location>
</feature>
<feature type="domain" description="TRAF-type" evidence="10">
    <location>
        <begin position="2447"/>
        <end position="2497"/>
    </location>
</feature>
<feature type="domain" description="TRAF-type" evidence="10">
    <location>
        <begin position="582"/>
        <end position="632"/>
    </location>
</feature>
<evidence type="ECO:0000256" key="5">
    <source>
        <dbReference type="ARBA" id="ARBA00023043"/>
    </source>
</evidence>
<evidence type="ECO:0000256" key="7">
    <source>
        <dbReference type="PROSITE-ProRule" id="PRU00207"/>
    </source>
</evidence>
<keyword evidence="3 7" id="KW-0863">Zinc-finger</keyword>
<keyword evidence="8" id="KW-0175">Coiled coil</keyword>
<feature type="domain" description="TRAF-type" evidence="10">
    <location>
        <begin position="2387"/>
        <end position="2445"/>
    </location>
</feature>
<feature type="domain" description="TRAF-type" evidence="10">
    <location>
        <begin position="1027"/>
        <end position="1079"/>
    </location>
</feature>
<keyword evidence="12" id="KW-1185">Reference proteome</keyword>
<feature type="compositionally biased region" description="Basic and acidic residues" evidence="9">
    <location>
        <begin position="1602"/>
        <end position="1621"/>
    </location>
</feature>
<feature type="zinc finger region" description="TRAF-type" evidence="7">
    <location>
        <begin position="1027"/>
        <end position="1079"/>
    </location>
</feature>
<dbReference type="Pfam" id="PF13637">
    <property type="entry name" value="Ank_4"/>
    <property type="match status" value="1"/>
</dbReference>
<feature type="domain" description="TRAF-type" evidence="10">
    <location>
        <begin position="2340"/>
        <end position="2375"/>
    </location>
</feature>
<dbReference type="SUPFAM" id="SSF49599">
    <property type="entry name" value="TRAF domain-like"/>
    <property type="match status" value="1"/>
</dbReference>
<feature type="zinc finger region" description="TRAF-type" evidence="7">
    <location>
        <begin position="2447"/>
        <end position="2497"/>
    </location>
</feature>
<evidence type="ECO:0000256" key="4">
    <source>
        <dbReference type="ARBA" id="ARBA00022833"/>
    </source>
</evidence>
<dbReference type="PANTHER" id="PTHR24173">
    <property type="entry name" value="ANKYRIN REPEAT CONTAINING"/>
    <property type="match status" value="1"/>
</dbReference>
<dbReference type="Gene3D" id="3.30.40.10">
    <property type="entry name" value="Zinc/RING finger domain, C3HC4 (zinc finger)"/>
    <property type="match status" value="11"/>
</dbReference>
<gene>
    <name evidence="11" type="ORF">SO694_00019058</name>
</gene>
<dbReference type="SUPFAM" id="SSF48403">
    <property type="entry name" value="Ankyrin repeat"/>
    <property type="match status" value="3"/>
</dbReference>
<evidence type="ECO:0000256" key="1">
    <source>
        <dbReference type="ARBA" id="ARBA00022723"/>
    </source>
</evidence>
<feature type="zinc finger region" description="TRAF-type" evidence="7">
    <location>
        <begin position="582"/>
        <end position="632"/>
    </location>
</feature>
<feature type="region of interest" description="Disordered" evidence="9">
    <location>
        <begin position="1555"/>
        <end position="1624"/>
    </location>
</feature>
<protein>
    <recommendedName>
        <fullName evidence="10">TRAF-type domain-containing protein</fullName>
    </recommendedName>
</protein>
<feature type="zinc finger region" description="TRAF-type" evidence="7">
    <location>
        <begin position="2340"/>
        <end position="2375"/>
    </location>
</feature>
<feature type="compositionally biased region" description="Basic and acidic residues" evidence="9">
    <location>
        <begin position="102"/>
        <end position="123"/>
    </location>
</feature>
<feature type="domain" description="TRAF-type" evidence="10">
    <location>
        <begin position="1088"/>
        <end position="1139"/>
    </location>
</feature>
<feature type="compositionally biased region" description="Acidic residues" evidence="9">
    <location>
        <begin position="888"/>
        <end position="901"/>
    </location>
</feature>
<evidence type="ECO:0000256" key="6">
    <source>
        <dbReference type="PROSITE-ProRule" id="PRU00023"/>
    </source>
</evidence>
<dbReference type="PROSITE" id="PS50297">
    <property type="entry name" value="ANK_REP_REGION"/>
    <property type="match status" value="5"/>
</dbReference>
<feature type="region of interest" description="Disordered" evidence="9">
    <location>
        <begin position="888"/>
        <end position="920"/>
    </location>
</feature>
<dbReference type="InterPro" id="IPR013083">
    <property type="entry name" value="Znf_RING/FYVE/PHD"/>
</dbReference>
<feature type="domain" description="TRAF-type" evidence="10">
    <location>
        <begin position="695"/>
        <end position="740"/>
    </location>
</feature>
<dbReference type="InterPro" id="IPR013087">
    <property type="entry name" value="Znf_C2H2_type"/>
</dbReference>
<keyword evidence="2" id="KW-0677">Repeat</keyword>
<dbReference type="PANTHER" id="PTHR24173:SF74">
    <property type="entry name" value="ANKYRIN REPEAT DOMAIN-CONTAINING PROTEIN 16"/>
    <property type="match status" value="1"/>
</dbReference>
<evidence type="ECO:0000256" key="2">
    <source>
        <dbReference type="ARBA" id="ARBA00022737"/>
    </source>
</evidence>
<feature type="repeat" description="ANK" evidence="6">
    <location>
        <begin position="361"/>
        <end position="393"/>
    </location>
</feature>
<evidence type="ECO:0000256" key="8">
    <source>
        <dbReference type="SAM" id="Coils"/>
    </source>
</evidence>
<feature type="zinc finger region" description="TRAF-type" evidence="7">
    <location>
        <begin position="2387"/>
        <end position="2445"/>
    </location>
</feature>
<dbReference type="Pfam" id="PF02176">
    <property type="entry name" value="zf-TRAF"/>
    <property type="match status" value="5"/>
</dbReference>
<proteinExistence type="predicted"/>
<feature type="zinc finger region" description="TRAF-type" evidence="7">
    <location>
        <begin position="695"/>
        <end position="740"/>
    </location>
</feature>
<evidence type="ECO:0000313" key="12">
    <source>
        <dbReference type="Proteomes" id="UP001363151"/>
    </source>
</evidence>
<name>A0ABR1FZT1_AURAN</name>
<accession>A0ABR1FZT1</accession>
<dbReference type="Gene3D" id="1.20.920.20">
    <property type="match status" value="1"/>
</dbReference>
<feature type="repeat" description="ANK" evidence="6">
    <location>
        <begin position="328"/>
        <end position="360"/>
    </location>
</feature>
<comment type="caution">
    <text evidence="11">The sequence shown here is derived from an EMBL/GenBank/DDBJ whole genome shotgun (WGS) entry which is preliminary data.</text>
</comment>
<sequence>MPTKGTPFKVKQAMRRREANWNLGIVAVDKKGSTQSAVFNDETSFASSQSTYDPLGAARNAAAPKFKSSTVGRLREGAARAYGAAPLPAYEGTRGSRRPGQRGKEFVARKRILDARDAEERGSRPASPENGDAPSRPGTGQKRPPEFTPLMKAAAAGNDVRVESLLALPGTLVTIFATDHKGRTALDWAQVKGSTTIAETLKMAMERELRIKAQDRETKEREHELRRLVRKNLHLRAILHHAINTRDVASLNRAVHAADFSRDEFNKAVRMLKGYAARNKRPDLAEGTVLTDVAPPLEGKVNEKMKVAEVDDADLDEKLYFIDVETETGGTALLVACAAGNVLLADELLQRGAEANHENLRGHTALSWACVCGADGVVDLLLRNGADPRRPTKLEQRTPLVHAAQHGHAKVLQVLVDRLFYDAQMKRHEALRPDRPTPLPEKEARVSERHWLRDFEEAVHYVDPSSEMTALELAESVNAELAVNVLRTAEARIEQRQNELVQGDLKQAPKVCPRNCGAGMLKACDLTSHMLNDCELRPAGCDNCGGTLPKRFLLEHQATDCPARMVDCHMCGASILASSWKAHREFRCPLRTVTCRMGCGQEMPCEQLAQHELIRCRWRGLPCPLPGCGREIRAYLMRDHKKKECLRRLVKCRLGCGLQLPFEDRDKHEQEVCTQVCQWDGCGQRIGPEEHRRLHERFHCERRGVPCPYACGIPGVAANAMKVHAEFVCPQRPATCPYGCAWEGVFEDLRLHVDAERGDCPERQMRCRYDMVGRRVSWFVAAKRARARAAGRNGDDEGYERGVLRRYNPDTDEFLLFGSASKPEWVKLADLDGFSLIDTDNFKCYWVSSARMKTHLRRKCPCRPFAGRQKTADELSDSDASVEELVLEEAEPGDGGDEPVPEAEVPRWDDDAPEEEETPYDAREGVRIDPRTRDEHGVEVGTSKRCKYACGRVFPMTDLGMDEYGYHVLKLCGKRPVTCPHCGDAELWAEEFEDHPANCPVLTFEPPPPGFTCACGEYVADSDKVEHMVGCVAKECYCPQGCGVKMLQSKLEKHKKDECIRRHLRHGVLVSCRLGCGKEGIRFQDEWAHQTSECPRRVVECKLGCGSLFPFVMERDHAATCPKRMVPCGVGAQGCQRELRSWLKVHDHYNKFGDRANSFVLCDVHNAGALLYAVRTKDTLLLLHLLNAIAGDTAQIELESNDGYNALTKACGLDNIEHVEILWRAGAMINAETKRGRTPLIEAAKEGHLATCRYLVDRGAVIEYKSRQRKTAIQWASISGHAHVQRQLRRDNDVQQSMARLFTLVTCGDAAAVRDIVLPGEVYTRGALVRLQRELGAEDAALDGATAELDQLHKEMRKFAFAEREQNRNLLSKSKLAHIVDGMADDVMECRDKLDRNVADQLRKAALALKTIEAADVIELTSLKSTAVKQRVFRVLIICCELLGAKLPPPTAALANAASLSEPTSLGGDEASGLVEGTSMGTPEVRQAAQEKKHRVETWKACKKLLKTPNLLRQLRFFTDAMAPVDGAGARRLRRMYSDEYRDGSKLLSEALSMSASTMKSSKGRPETVNEDDDESHTTHLTGDSQMTKPPEYDSDGYEIPDESHLPESERTTPEDREAAKGVRRAAVRARAVADTPPFFEVEGSSNVSDASTTSSTVDGYQIVGVLALWANAHIASIEAKSCVRDLDEQERGLRARFDLSREPEMLVAKRDAYVAASRVKMIEREVEQLEKEVKHRQNRVVAWEGKVRVARVLQQYTPGGHSLLTWACCLGISSVVETLLDHGSCPGLPDVVEAEAARVVQLVYRHHVWRSAERVRVARSELADSASEKAARRKRETEFKFILQRALTVYMDKRTTHRLPLCEAAYNRNGNVFEAFERRRILYTGRHLYETALYPEPPFPFARRPPVAAHLRKRLYNVVDCVEHGMKDLGAMHWAHGRAWVSEYAADTPQALAREAATAAWEAHLAAVEAGNELRSQRVKDRDARRPNLAAIAELEAALRDNNFMEIARIFDAGVVPVDHEDPRNGLTPLISAACEDTTVAARKMCFDVEGRECLAVILLLDRKKRRPRVDGENRYGHTALTMAVVKGRFDVVQALLDRGAKADRRSLNKRGWTPLRFAAERDKAKAVELLMLRGGDPYAVADDGLTPMDVARKKGFVDATAAFARGLAGHAGRAVANRRDVAVPEVPCDFGCGTFIKEDDAAARDEHRKTCRKRPVVCGECGLEGLWAEELPNHVAMYCQIAHVARCPLRCGEEFRAEDMAAHLLVCKNRVVTCEACGIEVFEAGYAVHRLKRCAERPRPVKRKPPREIPHVLCPHCGTSVREDFLDPNLHNCPVFRPTPCPNKCGELVEARDVPRHVAEDCVHRWVPCENGCGLKLRVVDMAMHLYGPGPAGSRCGLAVEACERCGQEMPSRQMPVHDAYACPRRDASCGLCGSTVPFEELERHKKVECPVRTVLCPNRACYKYLPLNQMRHHAARTCRKRLVRCLQGCGMEMPVRRIDKHMSERCSLRHVDCPLGCGMVLRAYEEWNHIEKLCVRRFTSGLKTVDKTGGK</sequence>
<dbReference type="InterPro" id="IPR001293">
    <property type="entry name" value="Znf_TRAF"/>
</dbReference>
<keyword evidence="4 7" id="KW-0862">Zinc</keyword>
<feature type="repeat" description="ANK" evidence="6">
    <location>
        <begin position="2077"/>
        <end position="2109"/>
    </location>
</feature>
<feature type="zinc finger region" description="TRAF-type" evidence="7">
    <location>
        <begin position="1088"/>
        <end position="1139"/>
    </location>
</feature>
<feature type="region of interest" description="Disordered" evidence="9">
    <location>
        <begin position="88"/>
        <end position="147"/>
    </location>
</feature>
<evidence type="ECO:0000256" key="3">
    <source>
        <dbReference type="ARBA" id="ARBA00022771"/>
    </source>
</evidence>
<keyword evidence="1 7" id="KW-0479">Metal-binding</keyword>
<dbReference type="EMBL" id="JBBJCI010000152">
    <property type="protein sequence ID" value="KAK7241775.1"/>
    <property type="molecule type" value="Genomic_DNA"/>
</dbReference>
<dbReference type="PROSITE" id="PS50145">
    <property type="entry name" value="ZF_TRAF"/>
    <property type="match status" value="8"/>
</dbReference>
<dbReference type="InterPro" id="IPR002110">
    <property type="entry name" value="Ankyrin_rpt"/>
</dbReference>
<dbReference type="InterPro" id="IPR036770">
    <property type="entry name" value="Ankyrin_rpt-contain_sf"/>
</dbReference>
<keyword evidence="5 6" id="KW-0040">ANK repeat</keyword>
<organism evidence="11 12">
    <name type="scientific">Aureococcus anophagefferens</name>
    <name type="common">Harmful bloom alga</name>
    <dbReference type="NCBI Taxonomy" id="44056"/>
    <lineage>
        <taxon>Eukaryota</taxon>
        <taxon>Sar</taxon>
        <taxon>Stramenopiles</taxon>
        <taxon>Ochrophyta</taxon>
        <taxon>Pelagophyceae</taxon>
        <taxon>Pelagomonadales</taxon>
        <taxon>Pelagomonadaceae</taxon>
        <taxon>Aureococcus</taxon>
    </lineage>
</organism>
<evidence type="ECO:0000259" key="10">
    <source>
        <dbReference type="PROSITE" id="PS50145"/>
    </source>
</evidence>
<dbReference type="PROSITE" id="PS50088">
    <property type="entry name" value="ANK_REPEAT"/>
    <property type="match status" value="5"/>
</dbReference>
<dbReference type="PROSITE" id="PS00028">
    <property type="entry name" value="ZINC_FINGER_C2H2_1"/>
    <property type="match status" value="1"/>
</dbReference>
<feature type="domain" description="TRAF-type" evidence="10">
    <location>
        <begin position="528"/>
        <end position="571"/>
    </location>
</feature>
<dbReference type="Proteomes" id="UP001363151">
    <property type="component" value="Unassembled WGS sequence"/>
</dbReference>